<keyword evidence="1" id="KW-1133">Transmembrane helix</keyword>
<keyword evidence="3" id="KW-1185">Reference proteome</keyword>
<dbReference type="EMBL" id="BLLK01000058">
    <property type="protein sequence ID" value="GFH57265.1"/>
    <property type="molecule type" value="Genomic_DNA"/>
</dbReference>
<organism evidence="2 3">
    <name type="scientific">Chaetoceros tenuissimus</name>
    <dbReference type="NCBI Taxonomy" id="426638"/>
    <lineage>
        <taxon>Eukaryota</taxon>
        <taxon>Sar</taxon>
        <taxon>Stramenopiles</taxon>
        <taxon>Ochrophyta</taxon>
        <taxon>Bacillariophyta</taxon>
        <taxon>Coscinodiscophyceae</taxon>
        <taxon>Chaetocerotophycidae</taxon>
        <taxon>Chaetocerotales</taxon>
        <taxon>Chaetocerotaceae</taxon>
        <taxon>Chaetoceros</taxon>
    </lineage>
</organism>
<name>A0AAD3D682_9STRA</name>
<reference evidence="2 3" key="1">
    <citation type="journal article" date="2021" name="Sci. Rep.">
        <title>The genome of the diatom Chaetoceros tenuissimus carries an ancient integrated fragment of an extant virus.</title>
        <authorList>
            <person name="Hongo Y."/>
            <person name="Kimura K."/>
            <person name="Takaki Y."/>
            <person name="Yoshida Y."/>
            <person name="Baba S."/>
            <person name="Kobayashi G."/>
            <person name="Nagasaki K."/>
            <person name="Hano T."/>
            <person name="Tomaru Y."/>
        </authorList>
    </citation>
    <scope>NUCLEOTIDE SEQUENCE [LARGE SCALE GENOMIC DNA]</scope>
    <source>
        <strain evidence="2 3">NIES-3715</strain>
    </source>
</reference>
<feature type="transmembrane region" description="Helical" evidence="1">
    <location>
        <begin position="49"/>
        <end position="66"/>
    </location>
</feature>
<comment type="caution">
    <text evidence="2">The sequence shown here is derived from an EMBL/GenBank/DDBJ whole genome shotgun (WGS) entry which is preliminary data.</text>
</comment>
<feature type="transmembrane region" description="Helical" evidence="1">
    <location>
        <begin position="78"/>
        <end position="96"/>
    </location>
</feature>
<dbReference type="Proteomes" id="UP001054902">
    <property type="component" value="Unassembled WGS sequence"/>
</dbReference>
<keyword evidence="1" id="KW-0472">Membrane</keyword>
<accession>A0AAD3D682</accession>
<keyword evidence="1" id="KW-0812">Transmembrane</keyword>
<feature type="transmembrane region" description="Helical" evidence="1">
    <location>
        <begin position="108"/>
        <end position="127"/>
    </location>
</feature>
<gene>
    <name evidence="2" type="ORF">CTEN210_13741</name>
</gene>
<sequence>MAESRNTLDQIFFIDAMSSCILGAISLFAPHALIQAVSDGYNHNVHETLRLYACLRLALGWILFNVRQVDDGKFRRTICEALCVCYFLQAISVGRAQFTGSSEGKTWWINWVAFMFLTTFSILYGRFRFGKGGQLIKVYELPLSGAKSMR</sequence>
<evidence type="ECO:0000313" key="3">
    <source>
        <dbReference type="Proteomes" id="UP001054902"/>
    </source>
</evidence>
<proteinExistence type="predicted"/>
<evidence type="ECO:0000256" key="1">
    <source>
        <dbReference type="SAM" id="Phobius"/>
    </source>
</evidence>
<evidence type="ECO:0000313" key="2">
    <source>
        <dbReference type="EMBL" id="GFH57265.1"/>
    </source>
</evidence>
<dbReference type="AlphaFoldDB" id="A0AAD3D682"/>
<feature type="transmembrane region" description="Helical" evidence="1">
    <location>
        <begin position="12"/>
        <end position="29"/>
    </location>
</feature>
<protein>
    <submittedName>
        <fullName evidence="2">Uncharacterized protein</fullName>
    </submittedName>
</protein>